<dbReference type="InterPro" id="IPR029052">
    <property type="entry name" value="Metallo-depent_PP-like"/>
</dbReference>
<dbReference type="InterPro" id="IPR004843">
    <property type="entry name" value="Calcineurin-like_PHP"/>
</dbReference>
<feature type="domain" description="Calcineurin-like phosphoesterase" evidence="3">
    <location>
        <begin position="146"/>
        <end position="345"/>
    </location>
</feature>
<feature type="domain" description="Purple acid phosphatase N-terminal" evidence="4">
    <location>
        <begin position="42"/>
        <end position="137"/>
    </location>
</feature>
<dbReference type="PANTHER" id="PTHR22953:SF153">
    <property type="entry name" value="PURPLE ACID PHOSPHATASE"/>
    <property type="match status" value="1"/>
</dbReference>
<dbReference type="InterPro" id="IPR008963">
    <property type="entry name" value="Purple_acid_Pase-like_N"/>
</dbReference>
<dbReference type="RefSeq" id="WP_136914511.1">
    <property type="nucleotide sequence ID" value="NZ_CP039371.1"/>
</dbReference>
<evidence type="ECO:0000313" key="6">
    <source>
        <dbReference type="Proteomes" id="UP000298551"/>
    </source>
</evidence>
<name>A0A4D6X8U3_PSEPU</name>
<protein>
    <submittedName>
        <fullName evidence="5">Metallophosphoesterase family protein</fullName>
    </submittedName>
</protein>
<dbReference type="InterPro" id="IPR015914">
    <property type="entry name" value="PAPs_N"/>
</dbReference>
<dbReference type="EMBL" id="CP039371">
    <property type="protein sequence ID" value="QCI12354.1"/>
    <property type="molecule type" value="Genomic_DNA"/>
</dbReference>
<proteinExistence type="predicted"/>
<evidence type="ECO:0000259" key="4">
    <source>
        <dbReference type="Pfam" id="PF16656"/>
    </source>
</evidence>
<feature type="chain" id="PRO_5020974366" evidence="2">
    <location>
        <begin position="20"/>
        <end position="467"/>
    </location>
</feature>
<dbReference type="GO" id="GO:0046872">
    <property type="term" value="F:metal ion binding"/>
    <property type="evidence" value="ECO:0007669"/>
    <property type="project" value="InterPro"/>
</dbReference>
<sequence length="467" mass="51171">MHRPLLFATLLCAALPLAAAPPETQPLPRSAGLPYAAKGLADRIVLTPGQDAATQMAVSYRTDLAQADAVVELGPALAGPSLAAKAGQVGGSTQRLDSDNGPANYHQVRLDHLLPDTAYVYRVKGSAGWSEWHQFRTAKATFAPFTFVYLGDTQNDILAIASRTIRQALRSVAHPALVVHAGDLVASRDDLAHDDEWGEWNQAGGWSYAAIPQLPAFGNHEYLDTLNPDGSESRTLSPHVPAQFALPRNGAAGTQATSYFSDYQNVRFAVLDGTSALDLGTLQAQTRWLEVTLRSSKARWNIVVMHQPVYTCARPDDTEVLKAAWQPLLERYKVDLVLQGHDHCYSRLTHAEGRAATQAAQRGKRAIGPVYMVSVTGSKMYGLNDRALTQPDRIAEDTQLYQTIEVEQNRLRVRAYSADDQLYDAFDIQRDAKGRKFLHTPKLTLAEERFCRESAGPDGLPCTTRGK</sequence>
<feature type="signal peptide" evidence="2">
    <location>
        <begin position="1"/>
        <end position="19"/>
    </location>
</feature>
<dbReference type="InterPro" id="IPR039331">
    <property type="entry name" value="PAPs-like"/>
</dbReference>
<evidence type="ECO:0000313" key="5">
    <source>
        <dbReference type="EMBL" id="QCI12354.1"/>
    </source>
</evidence>
<evidence type="ECO:0000256" key="1">
    <source>
        <dbReference type="ARBA" id="ARBA00022729"/>
    </source>
</evidence>
<dbReference type="GO" id="GO:0003993">
    <property type="term" value="F:acid phosphatase activity"/>
    <property type="evidence" value="ECO:0007669"/>
    <property type="project" value="InterPro"/>
</dbReference>
<dbReference type="SUPFAM" id="SSF49363">
    <property type="entry name" value="Purple acid phosphatase, N-terminal domain"/>
    <property type="match status" value="1"/>
</dbReference>
<evidence type="ECO:0000256" key="2">
    <source>
        <dbReference type="SAM" id="SignalP"/>
    </source>
</evidence>
<dbReference type="Pfam" id="PF16656">
    <property type="entry name" value="Pur_ac_phosph_N"/>
    <property type="match status" value="1"/>
</dbReference>
<evidence type="ECO:0000259" key="3">
    <source>
        <dbReference type="Pfam" id="PF00149"/>
    </source>
</evidence>
<dbReference type="PANTHER" id="PTHR22953">
    <property type="entry name" value="ACID PHOSPHATASE RELATED"/>
    <property type="match status" value="1"/>
</dbReference>
<dbReference type="Gene3D" id="2.60.40.380">
    <property type="entry name" value="Purple acid phosphatase-like, N-terminal"/>
    <property type="match status" value="1"/>
</dbReference>
<reference evidence="6" key="1">
    <citation type="submission" date="2019-04" db="EMBL/GenBank/DDBJ databases">
        <title>Genome sequence of Pseudomonas putida 1290, an auxin catabolizing strain.</title>
        <authorList>
            <person name="Laird T.S."/>
            <person name="Leveau J.H.J."/>
        </authorList>
    </citation>
    <scope>NUCLEOTIDE SEQUENCE [LARGE SCALE GENOMIC DNA]</scope>
    <source>
        <strain evidence="6">1290</strain>
    </source>
</reference>
<gene>
    <name evidence="5" type="ORF">E6B08_13710</name>
</gene>
<accession>A0A4D6X8U3</accession>
<keyword evidence="1 2" id="KW-0732">Signal</keyword>
<dbReference type="OrthoDB" id="9809781at2"/>
<organism evidence="5 6">
    <name type="scientific">Pseudomonas putida</name>
    <name type="common">Arthrobacter siderocapsulatus</name>
    <dbReference type="NCBI Taxonomy" id="303"/>
    <lineage>
        <taxon>Bacteria</taxon>
        <taxon>Pseudomonadati</taxon>
        <taxon>Pseudomonadota</taxon>
        <taxon>Gammaproteobacteria</taxon>
        <taxon>Pseudomonadales</taxon>
        <taxon>Pseudomonadaceae</taxon>
        <taxon>Pseudomonas</taxon>
    </lineage>
</organism>
<dbReference type="Gene3D" id="3.60.21.10">
    <property type="match status" value="1"/>
</dbReference>
<dbReference type="Proteomes" id="UP000298551">
    <property type="component" value="Chromosome"/>
</dbReference>
<dbReference type="SUPFAM" id="SSF56300">
    <property type="entry name" value="Metallo-dependent phosphatases"/>
    <property type="match status" value="1"/>
</dbReference>
<dbReference type="Pfam" id="PF00149">
    <property type="entry name" value="Metallophos"/>
    <property type="match status" value="1"/>
</dbReference>
<dbReference type="AlphaFoldDB" id="A0A4D6X8U3"/>